<dbReference type="AlphaFoldDB" id="A0A645HMT0"/>
<accession>A0A645HMT0</accession>
<name>A0A645HMT0_9ZZZZ</name>
<reference evidence="1" key="1">
    <citation type="submission" date="2019-08" db="EMBL/GenBank/DDBJ databases">
        <authorList>
            <person name="Kucharzyk K."/>
            <person name="Murdoch R.W."/>
            <person name="Higgins S."/>
            <person name="Loffler F."/>
        </authorList>
    </citation>
    <scope>NUCLEOTIDE SEQUENCE</scope>
</reference>
<evidence type="ECO:0000313" key="1">
    <source>
        <dbReference type="EMBL" id="MPN40348.1"/>
    </source>
</evidence>
<dbReference type="EMBL" id="VSSQ01096705">
    <property type="protein sequence ID" value="MPN40348.1"/>
    <property type="molecule type" value="Genomic_DNA"/>
</dbReference>
<protein>
    <submittedName>
        <fullName evidence="1">Uncharacterized protein</fullName>
    </submittedName>
</protein>
<comment type="caution">
    <text evidence="1">The sequence shown here is derived from an EMBL/GenBank/DDBJ whole genome shotgun (WGS) entry which is preliminary data.</text>
</comment>
<sequence length="68" mass="7561">MTAVAFNHAWQNGTGHINQPFVVGVDHIFPVFNAGLMGRLKAQRQTCVVDQNINIAPFSREGVQHLFN</sequence>
<organism evidence="1">
    <name type="scientific">bioreactor metagenome</name>
    <dbReference type="NCBI Taxonomy" id="1076179"/>
    <lineage>
        <taxon>unclassified sequences</taxon>
        <taxon>metagenomes</taxon>
        <taxon>ecological metagenomes</taxon>
    </lineage>
</organism>
<proteinExistence type="predicted"/>
<gene>
    <name evidence="1" type="ORF">SDC9_187884</name>
</gene>